<accession>W6RUL0</accession>
<dbReference type="KEGG" id="clt:CM240_0813"/>
<gene>
    <name evidence="1" type="ORF">CM240_0813</name>
</gene>
<proteinExistence type="predicted"/>
<name>W6RUL0_9CLOT</name>
<keyword evidence="2" id="KW-1185">Reference proteome</keyword>
<evidence type="ECO:0000313" key="1">
    <source>
        <dbReference type="EMBL" id="CDM67978.1"/>
    </source>
</evidence>
<organism evidence="1 2">
    <name type="scientific">Clostridium bornimense</name>
    <dbReference type="NCBI Taxonomy" id="1216932"/>
    <lineage>
        <taxon>Bacteria</taxon>
        <taxon>Bacillati</taxon>
        <taxon>Bacillota</taxon>
        <taxon>Clostridia</taxon>
        <taxon>Eubacteriales</taxon>
        <taxon>Clostridiaceae</taxon>
        <taxon>Clostridium</taxon>
    </lineage>
</organism>
<dbReference type="Proteomes" id="UP000019426">
    <property type="component" value="Chromosome M2/40_rep1"/>
</dbReference>
<dbReference type="HOGENOM" id="CLU_2841971_0_0_9"/>
<dbReference type="AlphaFoldDB" id="W6RUL0"/>
<evidence type="ECO:0000313" key="2">
    <source>
        <dbReference type="Proteomes" id="UP000019426"/>
    </source>
</evidence>
<sequence>MINNGTIYINNLTSNLSTPFDMEILNKYLNNNEEDESIKKGYDILEASSKVREISMMYGAKNRRL</sequence>
<dbReference type="PATRIC" id="fig|1216932.3.peg.798"/>
<protein>
    <submittedName>
        <fullName evidence="1">Uncharacterized protein</fullName>
    </submittedName>
</protein>
<reference evidence="1 2" key="1">
    <citation type="submission" date="2013-11" db="EMBL/GenBank/DDBJ databases">
        <title>Complete genome sequence of Clostridum sp. M2/40.</title>
        <authorList>
            <person name="Wibberg D."/>
            <person name="Puehler A."/>
            <person name="Schlueter A."/>
        </authorList>
    </citation>
    <scope>NUCLEOTIDE SEQUENCE [LARGE SCALE GENOMIC DNA]</scope>
    <source>
        <strain evidence="2">M2/40</strain>
    </source>
</reference>
<dbReference type="EMBL" id="HG917868">
    <property type="protein sequence ID" value="CDM67978.1"/>
    <property type="molecule type" value="Genomic_DNA"/>
</dbReference>
<dbReference type="RefSeq" id="WP_044036701.1">
    <property type="nucleotide sequence ID" value="NZ_HG917868.1"/>
</dbReference>